<accession>A0A7S1ZGZ5</accession>
<dbReference type="SUPFAM" id="SSF47954">
    <property type="entry name" value="Cyclin-like"/>
    <property type="match status" value="1"/>
</dbReference>
<dbReference type="InterPro" id="IPR039361">
    <property type="entry name" value="Cyclin"/>
</dbReference>
<gene>
    <name evidence="2" type="ORF">DBRI1063_LOCUS15162</name>
</gene>
<name>A0A7S1ZGZ5_9STRA</name>
<dbReference type="Pfam" id="PF00134">
    <property type="entry name" value="Cyclin_N"/>
    <property type="match status" value="1"/>
</dbReference>
<organism evidence="2">
    <name type="scientific">Ditylum brightwellii</name>
    <dbReference type="NCBI Taxonomy" id="49249"/>
    <lineage>
        <taxon>Eukaryota</taxon>
        <taxon>Sar</taxon>
        <taxon>Stramenopiles</taxon>
        <taxon>Ochrophyta</taxon>
        <taxon>Bacillariophyta</taxon>
        <taxon>Mediophyceae</taxon>
        <taxon>Lithodesmiophycidae</taxon>
        <taxon>Lithodesmiales</taxon>
        <taxon>Lithodesmiaceae</taxon>
        <taxon>Ditylum</taxon>
    </lineage>
</organism>
<feature type="domain" description="Cyclin N-terminal" evidence="1">
    <location>
        <begin position="34"/>
        <end position="178"/>
    </location>
</feature>
<protein>
    <recommendedName>
        <fullName evidence="1">Cyclin N-terminal domain-containing protein</fullName>
    </recommendedName>
</protein>
<dbReference type="EMBL" id="HBGN01023721">
    <property type="protein sequence ID" value="CAD9338224.1"/>
    <property type="molecule type" value="Transcribed_RNA"/>
</dbReference>
<dbReference type="InterPro" id="IPR006671">
    <property type="entry name" value="Cyclin_N"/>
</dbReference>
<evidence type="ECO:0000259" key="1">
    <source>
        <dbReference type="Pfam" id="PF00134"/>
    </source>
</evidence>
<proteinExistence type="predicted"/>
<dbReference type="InterPro" id="IPR036915">
    <property type="entry name" value="Cyclin-like_sf"/>
</dbReference>
<reference evidence="2" key="1">
    <citation type="submission" date="2021-01" db="EMBL/GenBank/DDBJ databases">
        <authorList>
            <person name="Corre E."/>
            <person name="Pelletier E."/>
            <person name="Niang G."/>
            <person name="Scheremetjew M."/>
            <person name="Finn R."/>
            <person name="Kale V."/>
            <person name="Holt S."/>
            <person name="Cochrane G."/>
            <person name="Meng A."/>
            <person name="Brown T."/>
            <person name="Cohen L."/>
        </authorList>
    </citation>
    <scope>NUCLEOTIDE SEQUENCE</scope>
    <source>
        <strain evidence="2">Pop2</strain>
    </source>
</reference>
<dbReference type="AlphaFoldDB" id="A0A7S1ZGZ5"/>
<evidence type="ECO:0000313" key="2">
    <source>
        <dbReference type="EMBL" id="CAD9338224.1"/>
    </source>
</evidence>
<dbReference type="Gene3D" id="1.10.472.10">
    <property type="entry name" value="Cyclin-like"/>
    <property type="match status" value="2"/>
</dbReference>
<sequence length="332" mass="37584">MELHHYDEVTSCNNRYYIAEHERAEYELTNEHIHVMLHQEDTSYAPCVDYTSEEEEGGHPKSINNWWRQMVCEWAFDVADHFGYSREIVSLTMNYLDRYTSAFFVDKDAELCKKRFQLSSAACLLISAKITGAFQSDKERIRRLRTSTLVELGCGLFSVEAIEQMEKEVFSVLRWRINPPTAIRFISHFMQLFPKYGRSGAVPKTVIISIFEKARYLSELSVGVAFLAIKCKQSAVAVASLLNAMECISIGSLPQDVRTSFAHKLTSVTRVPSNSSEITTIRKLLREACPNLSEVAPFVSGVVSDDDDGDAVRRGPLCLSGKMIGQKRRRAS</sequence>
<dbReference type="PANTHER" id="PTHR10177">
    <property type="entry name" value="CYCLINS"/>
    <property type="match status" value="1"/>
</dbReference>